<dbReference type="AlphaFoldDB" id="A0A152A4D0"/>
<sequence length="148" mass="16900">MRSIILILSFICLISCCYSMEICGPRSCRNGFVCISDYTAARCVPVAQVKNIIEFNITAQGTWADSAQFQGSIKNLTNQKFRKVVFHADHFELLKQSSIWNARRDYEQNEIYIPDYQDGIAPGAIYQFGFILSRTEKPPLVIKSIRYA</sequence>
<dbReference type="Pfam" id="PF09478">
    <property type="entry name" value="CBM49"/>
    <property type="match status" value="1"/>
</dbReference>
<dbReference type="STRING" id="361077.A0A152A4D0"/>
<dbReference type="InterPro" id="IPR052879">
    <property type="entry name" value="Dd_Spore_Germination_Stalk"/>
</dbReference>
<accession>A0A152A4D0</accession>
<feature type="chain" id="PRO_5007593515" description="Carbohydrate binding domain-containing protein" evidence="1">
    <location>
        <begin position="20"/>
        <end position="148"/>
    </location>
</feature>
<evidence type="ECO:0000313" key="3">
    <source>
        <dbReference type="EMBL" id="KYR01108.1"/>
    </source>
</evidence>
<comment type="caution">
    <text evidence="3">The sequence shown here is derived from an EMBL/GenBank/DDBJ whole genome shotgun (WGS) entry which is preliminary data.</text>
</comment>
<name>A0A152A4D0_TIELA</name>
<feature type="signal peptide" evidence="1">
    <location>
        <begin position="1"/>
        <end position="19"/>
    </location>
</feature>
<dbReference type="OMA" id="NICGVRI"/>
<dbReference type="GO" id="GO:0005201">
    <property type="term" value="F:extracellular matrix structural constituent"/>
    <property type="evidence" value="ECO:0007669"/>
    <property type="project" value="TreeGrafter"/>
</dbReference>
<keyword evidence="1" id="KW-0732">Signal</keyword>
<gene>
    <name evidence="3" type="ORF">DLAC_02210</name>
</gene>
<dbReference type="OrthoDB" id="15614at2759"/>
<dbReference type="GO" id="GO:0030198">
    <property type="term" value="P:extracellular matrix organization"/>
    <property type="evidence" value="ECO:0007669"/>
    <property type="project" value="TreeGrafter"/>
</dbReference>
<protein>
    <recommendedName>
        <fullName evidence="2">Carbohydrate binding domain-containing protein</fullName>
    </recommendedName>
</protein>
<evidence type="ECO:0000259" key="2">
    <source>
        <dbReference type="SMART" id="SM01063"/>
    </source>
</evidence>
<evidence type="ECO:0000313" key="4">
    <source>
        <dbReference type="Proteomes" id="UP000076078"/>
    </source>
</evidence>
<dbReference type="InterPro" id="IPR012291">
    <property type="entry name" value="CBM2_carb-bd_dom_sf"/>
</dbReference>
<dbReference type="FunCoup" id="A0A152A4D0">
    <property type="interactions" value="301"/>
</dbReference>
<dbReference type="EMBL" id="LODT01000011">
    <property type="protein sequence ID" value="KYR01108.1"/>
    <property type="molecule type" value="Genomic_DNA"/>
</dbReference>
<dbReference type="InterPro" id="IPR019028">
    <property type="entry name" value="CBM_49"/>
</dbReference>
<dbReference type="GO" id="GO:0031012">
    <property type="term" value="C:extracellular matrix"/>
    <property type="evidence" value="ECO:0007669"/>
    <property type="project" value="TreeGrafter"/>
</dbReference>
<dbReference type="Gene3D" id="2.60.40.290">
    <property type="match status" value="1"/>
</dbReference>
<dbReference type="SMART" id="SM01063">
    <property type="entry name" value="CBM49"/>
    <property type="match status" value="1"/>
</dbReference>
<dbReference type="InterPro" id="IPR008965">
    <property type="entry name" value="CBM2/CBM3_carb-bd_dom_sf"/>
</dbReference>
<dbReference type="InParanoid" id="A0A152A4D0"/>
<proteinExistence type="predicted"/>
<organism evidence="3 4">
    <name type="scientific">Tieghemostelium lacteum</name>
    <name type="common">Slime mold</name>
    <name type="synonym">Dictyostelium lacteum</name>
    <dbReference type="NCBI Taxonomy" id="361077"/>
    <lineage>
        <taxon>Eukaryota</taxon>
        <taxon>Amoebozoa</taxon>
        <taxon>Evosea</taxon>
        <taxon>Eumycetozoa</taxon>
        <taxon>Dictyostelia</taxon>
        <taxon>Dictyosteliales</taxon>
        <taxon>Raperosteliaceae</taxon>
        <taxon>Tieghemostelium</taxon>
    </lineage>
</organism>
<dbReference type="Proteomes" id="UP000076078">
    <property type="component" value="Unassembled WGS sequence"/>
</dbReference>
<dbReference type="PANTHER" id="PTHR33239">
    <property type="entry name" value="CELLULOSE-BINDING DOMAIN-CONTAINING PROTEIN-RELATED"/>
    <property type="match status" value="1"/>
</dbReference>
<dbReference type="SUPFAM" id="SSF49384">
    <property type="entry name" value="Carbohydrate-binding domain"/>
    <property type="match status" value="1"/>
</dbReference>
<dbReference type="GO" id="GO:0030247">
    <property type="term" value="F:polysaccharide binding"/>
    <property type="evidence" value="ECO:0007669"/>
    <property type="project" value="InterPro"/>
</dbReference>
<evidence type="ECO:0000256" key="1">
    <source>
        <dbReference type="SAM" id="SignalP"/>
    </source>
</evidence>
<dbReference type="GO" id="GO:0004553">
    <property type="term" value="F:hydrolase activity, hydrolyzing O-glycosyl compounds"/>
    <property type="evidence" value="ECO:0007669"/>
    <property type="project" value="InterPro"/>
</dbReference>
<dbReference type="PANTHER" id="PTHR33239:SF6">
    <property type="entry name" value="CARBOHYDRATE BINDING DOMAIN-CONTAINING PROTEIN"/>
    <property type="match status" value="1"/>
</dbReference>
<reference evidence="3 4" key="1">
    <citation type="submission" date="2015-12" db="EMBL/GenBank/DDBJ databases">
        <title>Dictyostelia acquired genes for synthesis and detection of signals that induce cell-type specialization by lateral gene transfer from prokaryotes.</title>
        <authorList>
            <person name="Gloeckner G."/>
            <person name="Schaap P."/>
        </authorList>
    </citation>
    <scope>NUCLEOTIDE SEQUENCE [LARGE SCALE GENOMIC DNA]</scope>
    <source>
        <strain evidence="3 4">TK</strain>
    </source>
</reference>
<keyword evidence="4" id="KW-1185">Reference proteome</keyword>
<feature type="domain" description="Carbohydrate binding" evidence="2">
    <location>
        <begin position="53"/>
        <end position="135"/>
    </location>
</feature>